<dbReference type="PANTHER" id="PTHR36923">
    <property type="entry name" value="FERREDOXIN"/>
    <property type="match status" value="1"/>
</dbReference>
<keyword evidence="6" id="KW-0411">Iron-sulfur</keyword>
<evidence type="ECO:0000256" key="7">
    <source>
        <dbReference type="ARBA" id="ARBA00023291"/>
    </source>
</evidence>
<evidence type="ECO:0000256" key="4">
    <source>
        <dbReference type="ARBA" id="ARBA00022982"/>
    </source>
</evidence>
<dbReference type="OrthoDB" id="3215002at2"/>
<evidence type="ECO:0000256" key="6">
    <source>
        <dbReference type="ARBA" id="ARBA00023014"/>
    </source>
</evidence>
<name>A0A101T680_9ACTN</name>
<reference evidence="8 9" key="1">
    <citation type="submission" date="2015-10" db="EMBL/GenBank/DDBJ databases">
        <title>Draft genome sequence of Streptomyces griseoruber DSM 40281, type strain for the species Streptomyces griseoruber.</title>
        <authorList>
            <person name="Ruckert C."/>
            <person name="Winkler A."/>
            <person name="Kalinowski J."/>
            <person name="Kampfer P."/>
            <person name="Glaeser S."/>
        </authorList>
    </citation>
    <scope>NUCLEOTIDE SEQUENCE [LARGE SCALE GENOMIC DNA]</scope>
    <source>
        <strain evidence="8 9">DSM 40281</strain>
    </source>
</reference>
<dbReference type="Pfam" id="PF13459">
    <property type="entry name" value="Fer4_15"/>
    <property type="match status" value="1"/>
</dbReference>
<dbReference type="SUPFAM" id="SSF54862">
    <property type="entry name" value="4Fe-4S ferredoxins"/>
    <property type="match status" value="1"/>
</dbReference>
<evidence type="ECO:0000256" key="3">
    <source>
        <dbReference type="ARBA" id="ARBA00022723"/>
    </source>
</evidence>
<dbReference type="EMBL" id="LMWW01000010">
    <property type="protein sequence ID" value="KUN86404.1"/>
    <property type="molecule type" value="Genomic_DNA"/>
</dbReference>
<evidence type="ECO:0000256" key="5">
    <source>
        <dbReference type="ARBA" id="ARBA00023004"/>
    </source>
</evidence>
<accession>A0A101T680</accession>
<dbReference type="Proteomes" id="UP000052982">
    <property type="component" value="Unassembled WGS sequence"/>
</dbReference>
<dbReference type="GO" id="GO:0051538">
    <property type="term" value="F:3 iron, 4 sulfur cluster binding"/>
    <property type="evidence" value="ECO:0007669"/>
    <property type="project" value="UniProtKB-KW"/>
</dbReference>
<sequence>MSRTRTLRVDRIACTGQGLCAELLPELIDLDEWGYPVLKDTTVPDRLRAHARRAVAACPVLALHTDDDRT</sequence>
<dbReference type="STRING" id="1943.AQJ64_10340"/>
<dbReference type="Gene3D" id="3.30.70.20">
    <property type="match status" value="1"/>
</dbReference>
<keyword evidence="2" id="KW-0813">Transport</keyword>
<keyword evidence="3" id="KW-0479">Metal-binding</keyword>
<evidence type="ECO:0000256" key="1">
    <source>
        <dbReference type="ARBA" id="ARBA00001927"/>
    </source>
</evidence>
<comment type="caution">
    <text evidence="8">The sequence shown here is derived from an EMBL/GenBank/DDBJ whole genome shotgun (WGS) entry which is preliminary data.</text>
</comment>
<dbReference type="GO" id="GO:0046872">
    <property type="term" value="F:metal ion binding"/>
    <property type="evidence" value="ECO:0007669"/>
    <property type="project" value="UniProtKB-KW"/>
</dbReference>
<dbReference type="AlphaFoldDB" id="A0A101T680"/>
<proteinExistence type="predicted"/>
<keyword evidence="5" id="KW-0408">Iron</keyword>
<organism evidence="8 9">
    <name type="scientific">Streptomyces griseoruber</name>
    <dbReference type="NCBI Taxonomy" id="1943"/>
    <lineage>
        <taxon>Bacteria</taxon>
        <taxon>Bacillati</taxon>
        <taxon>Actinomycetota</taxon>
        <taxon>Actinomycetes</taxon>
        <taxon>Kitasatosporales</taxon>
        <taxon>Streptomycetaceae</taxon>
        <taxon>Streptomyces</taxon>
    </lineage>
</organism>
<keyword evidence="9" id="KW-1185">Reference proteome</keyword>
<protein>
    <submittedName>
        <fullName evidence="8">Ferredoxin</fullName>
    </submittedName>
</protein>
<evidence type="ECO:0000313" key="8">
    <source>
        <dbReference type="EMBL" id="KUN86404.1"/>
    </source>
</evidence>
<dbReference type="RefSeq" id="WP_055637068.1">
    <property type="nucleotide sequence ID" value="NZ_JBIRRP010000001.1"/>
</dbReference>
<gene>
    <name evidence="8" type="ORF">AQJ64_10340</name>
</gene>
<keyword evidence="4" id="KW-0249">Electron transport</keyword>
<dbReference type="InterPro" id="IPR051269">
    <property type="entry name" value="Fe-S_cluster_ET"/>
</dbReference>
<comment type="cofactor">
    <cofactor evidence="1">
        <name>[3Fe-4S] cluster</name>
        <dbReference type="ChEBI" id="CHEBI:21137"/>
    </cofactor>
</comment>
<keyword evidence="7" id="KW-0003">3Fe-4S</keyword>
<dbReference type="PANTHER" id="PTHR36923:SF3">
    <property type="entry name" value="FERREDOXIN"/>
    <property type="match status" value="1"/>
</dbReference>
<evidence type="ECO:0000256" key="2">
    <source>
        <dbReference type="ARBA" id="ARBA00022448"/>
    </source>
</evidence>
<evidence type="ECO:0000313" key="9">
    <source>
        <dbReference type="Proteomes" id="UP000052982"/>
    </source>
</evidence>